<evidence type="ECO:0000256" key="1">
    <source>
        <dbReference type="SAM" id="Phobius"/>
    </source>
</evidence>
<dbReference type="NCBIfam" id="TIGR01571">
    <property type="entry name" value="A_thal_Cys_rich"/>
    <property type="match status" value="1"/>
</dbReference>
<dbReference type="InterPro" id="IPR006461">
    <property type="entry name" value="PLAC_motif_containing"/>
</dbReference>
<evidence type="ECO:0000313" key="2">
    <source>
        <dbReference type="EMBL" id="CAA2974527.1"/>
    </source>
</evidence>
<keyword evidence="3" id="KW-1185">Reference proteome</keyword>
<dbReference type="Pfam" id="PF04749">
    <property type="entry name" value="PLAC8"/>
    <property type="match status" value="1"/>
</dbReference>
<keyword evidence="1" id="KW-0812">Transmembrane</keyword>
<name>A0A8S0R6W9_OLEEU</name>
<protein>
    <recommendedName>
        <fullName evidence="4">Protein PLANT CADMIUM RESISTANCE 8</fullName>
    </recommendedName>
</protein>
<evidence type="ECO:0000313" key="3">
    <source>
        <dbReference type="Proteomes" id="UP000594638"/>
    </source>
</evidence>
<keyword evidence="1" id="KW-0472">Membrane</keyword>
<dbReference type="Gramene" id="OE9A040578T1">
    <property type="protein sequence ID" value="OE9A040578C1"/>
    <property type="gene ID" value="OE9A040578"/>
</dbReference>
<reference evidence="2 3" key="1">
    <citation type="submission" date="2019-12" db="EMBL/GenBank/DDBJ databases">
        <authorList>
            <person name="Alioto T."/>
            <person name="Alioto T."/>
            <person name="Gomez Garrido J."/>
        </authorList>
    </citation>
    <scope>NUCLEOTIDE SEQUENCE [LARGE SCALE GENOMIC DNA]</scope>
</reference>
<accession>A0A8S0R6W9</accession>
<dbReference type="PANTHER" id="PTHR15907">
    <property type="entry name" value="DUF614 FAMILY PROTEIN-RELATED"/>
    <property type="match status" value="1"/>
</dbReference>
<evidence type="ECO:0008006" key="4">
    <source>
        <dbReference type="Google" id="ProtNLM"/>
    </source>
</evidence>
<proteinExistence type="predicted"/>
<keyword evidence="1" id="KW-1133">Transmembrane helix</keyword>
<comment type="caution">
    <text evidence="2">The sequence shown here is derived from an EMBL/GenBank/DDBJ whole genome shotgun (WGS) entry which is preliminary data.</text>
</comment>
<feature type="transmembrane region" description="Helical" evidence="1">
    <location>
        <begin position="94"/>
        <end position="113"/>
    </location>
</feature>
<dbReference type="EMBL" id="CACTIH010002179">
    <property type="protein sequence ID" value="CAA2974527.1"/>
    <property type="molecule type" value="Genomic_DNA"/>
</dbReference>
<dbReference type="Proteomes" id="UP000594638">
    <property type="component" value="Unassembled WGS sequence"/>
</dbReference>
<organism evidence="2 3">
    <name type="scientific">Olea europaea subsp. europaea</name>
    <dbReference type="NCBI Taxonomy" id="158383"/>
    <lineage>
        <taxon>Eukaryota</taxon>
        <taxon>Viridiplantae</taxon>
        <taxon>Streptophyta</taxon>
        <taxon>Embryophyta</taxon>
        <taxon>Tracheophyta</taxon>
        <taxon>Spermatophyta</taxon>
        <taxon>Magnoliopsida</taxon>
        <taxon>eudicotyledons</taxon>
        <taxon>Gunneridae</taxon>
        <taxon>Pentapetalae</taxon>
        <taxon>asterids</taxon>
        <taxon>lamiids</taxon>
        <taxon>Lamiales</taxon>
        <taxon>Oleaceae</taxon>
        <taxon>Oleeae</taxon>
        <taxon>Olea</taxon>
    </lineage>
</organism>
<gene>
    <name evidence="2" type="ORF">OLEA9_A040578</name>
</gene>
<sequence length="192" mass="21689">MQQHPSVEHAEIVEPVISFPPNSMIGSNSTVEPVTSYLPNSQVGRPPYVGKPWSTGLFDFHLNQTNAIMTAFLPWVTFGQIAEVLDHGETTCPLGTFMYLAMLPGFCSFWIIGSKYRKKLRTRFGLVEAPYQDFVSHMIFPFCSLCQEFRELQYMGFDPALGWNGILAHQQQAIQNQNEQSNGPPPVQEMSR</sequence>
<dbReference type="OrthoDB" id="1045822at2759"/>
<dbReference type="AlphaFoldDB" id="A0A8S0R6W9"/>